<comment type="caution">
    <text evidence="5">The sequence shown here is derived from an EMBL/GenBank/DDBJ whole genome shotgun (WGS) entry which is preliminary data.</text>
</comment>
<evidence type="ECO:0000256" key="1">
    <source>
        <dbReference type="ARBA" id="ARBA00001946"/>
    </source>
</evidence>
<comment type="similarity">
    <text evidence="2">Belongs to the HAD-like hydrolase superfamily. CbbY/CbbZ/Gph/YieH family.</text>
</comment>
<dbReference type="InterPro" id="IPR023198">
    <property type="entry name" value="PGP-like_dom2"/>
</dbReference>
<keyword evidence="3" id="KW-0479">Metal-binding</keyword>
<dbReference type="SUPFAM" id="SSF56784">
    <property type="entry name" value="HAD-like"/>
    <property type="match status" value="1"/>
</dbReference>
<dbReference type="EMBL" id="BAAAGA010000005">
    <property type="protein sequence ID" value="GAA0624235.1"/>
    <property type="molecule type" value="Genomic_DNA"/>
</dbReference>
<dbReference type="PANTHER" id="PTHR46193">
    <property type="entry name" value="6-PHOSPHOGLUCONATE PHOSPHATASE"/>
    <property type="match status" value="1"/>
</dbReference>
<accession>A0ABN1GZI8</accession>
<dbReference type="Gene3D" id="1.10.150.240">
    <property type="entry name" value="Putative phosphatase, domain 2"/>
    <property type="match status" value="1"/>
</dbReference>
<keyword evidence="4" id="KW-0460">Magnesium</keyword>
<name>A0ABN1GZI8_9CAUL</name>
<evidence type="ECO:0000256" key="2">
    <source>
        <dbReference type="ARBA" id="ARBA00006171"/>
    </source>
</evidence>
<dbReference type="Pfam" id="PF00702">
    <property type="entry name" value="Hydrolase"/>
    <property type="match status" value="1"/>
</dbReference>
<sequence>MNGYDLIIFDYDGVVADSELLNNRVLAEVLTEAGLPTTPDESIAAYLGRRWLDCVPLIEGRLGGRIPVHVHSDWSRRCHERAATDLAPVPGFLDFLASRTERRCIASSSPVAWIEMGLDRFGVAETFDGPIFSAAVHVTRGKPHPDLFLHAADAMGVEPARALVIEDTTTGVRAGAAAGMTVIGLLAGGHVRDGHAEQLTAAGAHHVLPDYAAITAFLTTNPGERR</sequence>
<comment type="cofactor">
    <cofactor evidence="1">
        <name>Mg(2+)</name>
        <dbReference type="ChEBI" id="CHEBI:18420"/>
    </cofactor>
</comment>
<dbReference type="Gene3D" id="3.40.50.1000">
    <property type="entry name" value="HAD superfamily/HAD-like"/>
    <property type="match status" value="1"/>
</dbReference>
<dbReference type="Proteomes" id="UP001501352">
    <property type="component" value="Unassembled WGS sequence"/>
</dbReference>
<reference evidence="5 6" key="1">
    <citation type="journal article" date="2019" name="Int. J. Syst. Evol. Microbiol.">
        <title>The Global Catalogue of Microorganisms (GCM) 10K type strain sequencing project: providing services to taxonomists for standard genome sequencing and annotation.</title>
        <authorList>
            <consortium name="The Broad Institute Genomics Platform"/>
            <consortium name="The Broad Institute Genome Sequencing Center for Infectious Disease"/>
            <person name="Wu L."/>
            <person name="Ma J."/>
        </authorList>
    </citation>
    <scope>NUCLEOTIDE SEQUENCE [LARGE SCALE GENOMIC DNA]</scope>
    <source>
        <strain evidence="5 6">JCM 12928</strain>
    </source>
</reference>
<dbReference type="NCBIfam" id="TIGR01509">
    <property type="entry name" value="HAD-SF-IA-v3"/>
    <property type="match status" value="1"/>
</dbReference>
<dbReference type="RefSeq" id="WP_343793427.1">
    <property type="nucleotide sequence ID" value="NZ_BAAAGA010000005.1"/>
</dbReference>
<protein>
    <submittedName>
        <fullName evidence="5">HAD family phosphatase</fullName>
    </submittedName>
</protein>
<dbReference type="PANTHER" id="PTHR46193:SF10">
    <property type="entry name" value="6-PHOSPHOGLUCONATE PHOSPHATASE"/>
    <property type="match status" value="1"/>
</dbReference>
<evidence type="ECO:0000256" key="3">
    <source>
        <dbReference type="ARBA" id="ARBA00022723"/>
    </source>
</evidence>
<evidence type="ECO:0000313" key="6">
    <source>
        <dbReference type="Proteomes" id="UP001501352"/>
    </source>
</evidence>
<keyword evidence="6" id="KW-1185">Reference proteome</keyword>
<gene>
    <name evidence="5" type="ORF">GCM10009422_20660</name>
</gene>
<dbReference type="InterPro" id="IPR023214">
    <property type="entry name" value="HAD_sf"/>
</dbReference>
<organism evidence="5 6">
    <name type="scientific">Brevundimonas kwangchunensis</name>
    <dbReference type="NCBI Taxonomy" id="322163"/>
    <lineage>
        <taxon>Bacteria</taxon>
        <taxon>Pseudomonadati</taxon>
        <taxon>Pseudomonadota</taxon>
        <taxon>Alphaproteobacteria</taxon>
        <taxon>Caulobacterales</taxon>
        <taxon>Caulobacteraceae</taxon>
        <taxon>Brevundimonas</taxon>
    </lineage>
</organism>
<dbReference type="InterPro" id="IPR006439">
    <property type="entry name" value="HAD-SF_hydro_IA"/>
</dbReference>
<proteinExistence type="inferred from homology"/>
<dbReference type="SFLD" id="SFLDG01129">
    <property type="entry name" value="C1.5:_HAD__Beta-PGM__Phosphata"/>
    <property type="match status" value="1"/>
</dbReference>
<dbReference type="InterPro" id="IPR036412">
    <property type="entry name" value="HAD-like_sf"/>
</dbReference>
<evidence type="ECO:0000256" key="4">
    <source>
        <dbReference type="ARBA" id="ARBA00022842"/>
    </source>
</evidence>
<dbReference type="SFLD" id="SFLDS00003">
    <property type="entry name" value="Haloacid_Dehalogenase"/>
    <property type="match status" value="1"/>
</dbReference>
<evidence type="ECO:0000313" key="5">
    <source>
        <dbReference type="EMBL" id="GAA0624235.1"/>
    </source>
</evidence>
<dbReference type="InterPro" id="IPR051600">
    <property type="entry name" value="Beta-PGM-like"/>
</dbReference>